<dbReference type="Pfam" id="PF12459">
    <property type="entry name" value="DltX"/>
    <property type="match status" value="1"/>
</dbReference>
<protein>
    <recommendedName>
        <fullName evidence="4">Teichoic acid D-Ala incorporation-associated protein DltX</fullName>
    </recommendedName>
</protein>
<name>A0AAU9DBF1_9LACO</name>
<dbReference type="EMBL" id="AP026802">
    <property type="protein sequence ID" value="BDR58127.1"/>
    <property type="molecule type" value="Genomic_DNA"/>
</dbReference>
<keyword evidence="1" id="KW-1133">Transmembrane helix</keyword>
<accession>A0AAU9DBF1</accession>
<keyword evidence="3" id="KW-1185">Reference proteome</keyword>
<reference evidence="2 3" key="1">
    <citation type="journal article" date="2023" name="Microbiol. Spectr.">
        <title>Symbiosis of Carpenter Bees with Uncharacterized Lactic Acid Bacteria Showing NAD Auxotrophy.</title>
        <authorList>
            <person name="Kawasaki S."/>
            <person name="Ozawa K."/>
            <person name="Mori T."/>
            <person name="Yamamoto A."/>
            <person name="Ito M."/>
            <person name="Ohkuma M."/>
            <person name="Sakamoto M."/>
            <person name="Matsutani M."/>
        </authorList>
    </citation>
    <scope>NUCLEOTIDE SEQUENCE [LARGE SCALE GENOMIC DNA]</scope>
    <source>
        <strain evidence="2 3">XA3</strain>
    </source>
</reference>
<gene>
    <name evidence="2" type="ORF">XA3_05680</name>
</gene>
<evidence type="ECO:0000256" key="1">
    <source>
        <dbReference type="SAM" id="Phobius"/>
    </source>
</evidence>
<sequence>MKKKWIAFKNNGIARFICTTIFYTVIFLVLVYLYSYSGVGGGGFIYNGF</sequence>
<keyword evidence="1" id="KW-0812">Transmembrane</keyword>
<dbReference type="KEGG" id="xap:XA3_05680"/>
<dbReference type="InterPro" id="IPR021008">
    <property type="entry name" value="DltX"/>
</dbReference>
<evidence type="ECO:0000313" key="3">
    <source>
        <dbReference type="Proteomes" id="UP001321861"/>
    </source>
</evidence>
<proteinExistence type="predicted"/>
<dbReference type="RefSeq" id="WP_317636047.1">
    <property type="nucleotide sequence ID" value="NZ_AP026802.1"/>
</dbReference>
<dbReference type="AlphaFoldDB" id="A0AAU9DBF1"/>
<keyword evidence="1" id="KW-0472">Membrane</keyword>
<evidence type="ECO:0008006" key="4">
    <source>
        <dbReference type="Google" id="ProtNLM"/>
    </source>
</evidence>
<dbReference type="Proteomes" id="UP001321861">
    <property type="component" value="Chromosome"/>
</dbReference>
<evidence type="ECO:0000313" key="2">
    <source>
        <dbReference type="EMBL" id="BDR58127.1"/>
    </source>
</evidence>
<feature type="transmembrane region" description="Helical" evidence="1">
    <location>
        <begin position="12"/>
        <end position="34"/>
    </location>
</feature>
<organism evidence="2 3">
    <name type="scientific">Xylocopilactobacillus apicola</name>
    <dbReference type="NCBI Taxonomy" id="2932184"/>
    <lineage>
        <taxon>Bacteria</taxon>
        <taxon>Bacillati</taxon>
        <taxon>Bacillota</taxon>
        <taxon>Bacilli</taxon>
        <taxon>Lactobacillales</taxon>
        <taxon>Lactobacillaceae</taxon>
        <taxon>Xylocopilactobacillus</taxon>
    </lineage>
</organism>